<keyword evidence="11 16" id="KW-0067">ATP-binding</keyword>
<keyword evidence="12 16" id="KW-0630">Potassium</keyword>
<evidence type="ECO:0000256" key="3">
    <source>
        <dbReference type="ARBA" id="ARBA00004496"/>
    </source>
</evidence>
<keyword evidence="8 16" id="KW-0808">Transferase</keyword>
<evidence type="ECO:0000256" key="12">
    <source>
        <dbReference type="ARBA" id="ARBA00022958"/>
    </source>
</evidence>
<feature type="binding site" evidence="16">
    <location>
        <position position="120"/>
    </location>
    <ligand>
        <name>K(+)</name>
        <dbReference type="ChEBI" id="CHEBI:29103"/>
    </ligand>
</feature>
<dbReference type="EMBL" id="CP100390">
    <property type="protein sequence ID" value="UZE95847.1"/>
    <property type="molecule type" value="Genomic_DNA"/>
</dbReference>
<comment type="similarity">
    <text evidence="14 16">Belongs to the type III pantothenate kinase family.</text>
</comment>
<evidence type="ECO:0000313" key="18">
    <source>
        <dbReference type="Proteomes" id="UP001163739"/>
    </source>
</evidence>
<dbReference type="InterPro" id="IPR004619">
    <property type="entry name" value="Type_III_PanK"/>
</dbReference>
<accession>A0ABY6N168</accession>
<evidence type="ECO:0000256" key="9">
    <source>
        <dbReference type="ARBA" id="ARBA00022741"/>
    </source>
</evidence>
<evidence type="ECO:0000256" key="1">
    <source>
        <dbReference type="ARBA" id="ARBA00001206"/>
    </source>
</evidence>
<organism evidence="17 18">
    <name type="scientific">Alkalimarinus alittae</name>
    <dbReference type="NCBI Taxonomy" id="2961619"/>
    <lineage>
        <taxon>Bacteria</taxon>
        <taxon>Pseudomonadati</taxon>
        <taxon>Pseudomonadota</taxon>
        <taxon>Gammaproteobacteria</taxon>
        <taxon>Alteromonadales</taxon>
        <taxon>Alteromonadaceae</taxon>
        <taxon>Alkalimarinus</taxon>
    </lineage>
</organism>
<dbReference type="InterPro" id="IPR043129">
    <property type="entry name" value="ATPase_NBD"/>
</dbReference>
<comment type="subunit">
    <text evidence="5 16">Homodimer.</text>
</comment>
<evidence type="ECO:0000256" key="8">
    <source>
        <dbReference type="ARBA" id="ARBA00022679"/>
    </source>
</evidence>
<dbReference type="SUPFAM" id="SSF53067">
    <property type="entry name" value="Actin-like ATPase domain"/>
    <property type="match status" value="2"/>
</dbReference>
<evidence type="ECO:0000256" key="4">
    <source>
        <dbReference type="ARBA" id="ARBA00005225"/>
    </source>
</evidence>
<dbReference type="PANTHER" id="PTHR34265:SF1">
    <property type="entry name" value="TYPE III PANTOTHENATE KINASE"/>
    <property type="match status" value="1"/>
</dbReference>
<reference evidence="17" key="1">
    <citation type="submission" date="2022-06" db="EMBL/GenBank/DDBJ databases">
        <title>Alkalimarinus sp. nov., isolated from gut of a Alitta virens.</title>
        <authorList>
            <person name="Yang A.I."/>
            <person name="Shin N.-R."/>
        </authorList>
    </citation>
    <scope>NUCLEOTIDE SEQUENCE</scope>
    <source>
        <strain evidence="17">A2M4</strain>
    </source>
</reference>
<evidence type="ECO:0000256" key="11">
    <source>
        <dbReference type="ARBA" id="ARBA00022840"/>
    </source>
</evidence>
<feature type="binding site" evidence="16">
    <location>
        <begin position="6"/>
        <end position="13"/>
    </location>
    <ligand>
        <name>ATP</name>
        <dbReference type="ChEBI" id="CHEBI:30616"/>
    </ligand>
</feature>
<comment type="function">
    <text evidence="16">Catalyzes the phosphorylation of pantothenate (Pan), the first step in CoA biosynthesis.</text>
</comment>
<evidence type="ECO:0000256" key="7">
    <source>
        <dbReference type="ARBA" id="ARBA00022490"/>
    </source>
</evidence>
<dbReference type="Pfam" id="PF03309">
    <property type="entry name" value="Pan_kinase"/>
    <property type="match status" value="1"/>
</dbReference>
<dbReference type="RefSeq" id="WP_265047329.1">
    <property type="nucleotide sequence ID" value="NZ_CP100390.1"/>
</dbReference>
<dbReference type="NCBIfam" id="TIGR00671">
    <property type="entry name" value="baf"/>
    <property type="match status" value="1"/>
</dbReference>
<comment type="cofactor">
    <cofactor evidence="16">
        <name>NH4(+)</name>
        <dbReference type="ChEBI" id="CHEBI:28938"/>
    </cofactor>
    <cofactor evidence="16">
        <name>K(+)</name>
        <dbReference type="ChEBI" id="CHEBI:29103"/>
    </cofactor>
    <text evidence="16">A monovalent cation. Ammonium or potassium.</text>
</comment>
<keyword evidence="13 16" id="KW-0173">Coenzyme A biosynthesis</keyword>
<dbReference type="HAMAP" id="MF_01274">
    <property type="entry name" value="Pantothen_kinase_3"/>
    <property type="match status" value="1"/>
</dbReference>
<feature type="binding site" evidence="16">
    <location>
        <position position="175"/>
    </location>
    <ligand>
        <name>substrate</name>
    </ligand>
</feature>
<evidence type="ECO:0000313" key="17">
    <source>
        <dbReference type="EMBL" id="UZE95847.1"/>
    </source>
</evidence>
<keyword evidence="7 16" id="KW-0963">Cytoplasm</keyword>
<keyword evidence="18" id="KW-1185">Reference proteome</keyword>
<keyword evidence="9 16" id="KW-0547">Nucleotide-binding</keyword>
<dbReference type="Proteomes" id="UP001163739">
    <property type="component" value="Chromosome"/>
</dbReference>
<comment type="subcellular location">
    <subcellularLocation>
        <location evidence="3 16">Cytoplasm</location>
    </subcellularLocation>
</comment>
<dbReference type="EC" id="2.7.1.33" evidence="6 16"/>
<dbReference type="GO" id="GO:0004594">
    <property type="term" value="F:pantothenate kinase activity"/>
    <property type="evidence" value="ECO:0007669"/>
    <property type="project" value="UniProtKB-EC"/>
</dbReference>
<comment type="pathway">
    <text evidence="4 16">Cofactor biosynthesis; coenzyme A biosynthesis; CoA from (R)-pantothenate: step 1/5.</text>
</comment>
<keyword evidence="16" id="KW-0479">Metal-binding</keyword>
<evidence type="ECO:0000256" key="13">
    <source>
        <dbReference type="ARBA" id="ARBA00022993"/>
    </source>
</evidence>
<feature type="active site" description="Proton acceptor" evidence="16">
    <location>
        <position position="100"/>
    </location>
</feature>
<dbReference type="CDD" id="cd24015">
    <property type="entry name" value="ASKHA_NBD_PanK-III"/>
    <property type="match status" value="1"/>
</dbReference>
<evidence type="ECO:0000256" key="10">
    <source>
        <dbReference type="ARBA" id="ARBA00022777"/>
    </source>
</evidence>
<feature type="binding site" evidence="16">
    <location>
        <begin position="98"/>
        <end position="101"/>
    </location>
    <ligand>
        <name>substrate</name>
    </ligand>
</feature>
<feature type="binding site" evidence="16">
    <location>
        <position position="91"/>
    </location>
    <ligand>
        <name>substrate</name>
    </ligand>
</feature>
<feature type="binding site" evidence="16">
    <location>
        <position position="123"/>
    </location>
    <ligand>
        <name>ATP</name>
        <dbReference type="ChEBI" id="CHEBI:30616"/>
    </ligand>
</feature>
<keyword evidence="10 16" id="KW-0418">Kinase</keyword>
<evidence type="ECO:0000256" key="15">
    <source>
        <dbReference type="ARBA" id="ARBA00040883"/>
    </source>
</evidence>
<name>A0ABY6N168_9ALTE</name>
<protein>
    <recommendedName>
        <fullName evidence="15 16">Type III pantothenate kinase</fullName>
        <ecNumber evidence="6 16">2.7.1.33</ecNumber>
    </recommendedName>
    <alternativeName>
        <fullName evidence="16">PanK-III</fullName>
    </alternativeName>
    <alternativeName>
        <fullName evidence="16">Pantothenic acid kinase</fullName>
    </alternativeName>
</protein>
<dbReference type="PANTHER" id="PTHR34265">
    <property type="entry name" value="TYPE III PANTOTHENATE KINASE"/>
    <property type="match status" value="1"/>
</dbReference>
<evidence type="ECO:0000256" key="6">
    <source>
        <dbReference type="ARBA" id="ARBA00012102"/>
    </source>
</evidence>
<comment type="catalytic activity">
    <reaction evidence="1 16">
        <text>(R)-pantothenate + ATP = (R)-4'-phosphopantothenate + ADP + H(+)</text>
        <dbReference type="Rhea" id="RHEA:16373"/>
        <dbReference type="ChEBI" id="CHEBI:10986"/>
        <dbReference type="ChEBI" id="CHEBI:15378"/>
        <dbReference type="ChEBI" id="CHEBI:29032"/>
        <dbReference type="ChEBI" id="CHEBI:30616"/>
        <dbReference type="ChEBI" id="CHEBI:456216"/>
        <dbReference type="EC" id="2.7.1.33"/>
    </reaction>
</comment>
<sequence length="243" mass="26542">MNLQIDIGNSYLKWRIVDNDTIISRGREATSANLTLNGLANWGNIRSVSISSVAADCVERRLREVLSVKLPSLVPYFAKSQSALRGVVNAYKEPASLGVDRWLAIVAGYSRCKDSCYIVDCGSAITVDVVDSHGRHKGGYILPGLRLMRQSLSAGTERVEFNDLEGVGDKHGITTSECVRSGVNFVLLSIFDRLRTKMKEEGIKRLIVTGGDGVHVKSFGEHVEYYPDLVLEGLALARGISNA</sequence>
<comment type="cofactor">
    <cofactor evidence="2">
        <name>K(+)</name>
        <dbReference type="ChEBI" id="CHEBI:29103"/>
    </cofactor>
</comment>
<proteinExistence type="inferred from homology"/>
<gene>
    <name evidence="16" type="primary">coaX</name>
    <name evidence="17" type="ORF">NKI27_17610</name>
</gene>
<evidence type="ECO:0000256" key="14">
    <source>
        <dbReference type="ARBA" id="ARBA00038036"/>
    </source>
</evidence>
<evidence type="ECO:0000256" key="16">
    <source>
        <dbReference type="HAMAP-Rule" id="MF_01274"/>
    </source>
</evidence>
<evidence type="ECO:0000256" key="5">
    <source>
        <dbReference type="ARBA" id="ARBA00011738"/>
    </source>
</evidence>
<evidence type="ECO:0000256" key="2">
    <source>
        <dbReference type="ARBA" id="ARBA00001958"/>
    </source>
</evidence>
<dbReference type="Gene3D" id="3.30.420.40">
    <property type="match status" value="2"/>
</dbReference>